<dbReference type="GeneID" id="36331043"/>
<gene>
    <name evidence="2" type="ORF">POSPLADRAFT_1147716</name>
</gene>
<dbReference type="OrthoDB" id="2799478at2759"/>
<evidence type="ECO:0000313" key="2">
    <source>
        <dbReference type="EMBL" id="OSX60562.1"/>
    </source>
</evidence>
<dbReference type="EMBL" id="KZ110600">
    <property type="protein sequence ID" value="OSX60562.1"/>
    <property type="molecule type" value="Genomic_DNA"/>
</dbReference>
<keyword evidence="3" id="KW-1185">Reference proteome</keyword>
<sequence length="442" mass="49652">MPIKCHKAHNWRPIQALASRAEMLKRWGTTPDLSKQTGGPVLTAYTTHGSQGMAPPPTHCCTSGRVQQQGNLHHINPPPPTVILSGNGKTAHVPQETDTSPVSGHLQEGCIENDDRTMHGDPSTHEGPQCKGHRDTEPIPPVYALPRTSETEGNNDTNSRRENTTTPMTRGIEEQEIIPGRAILLTLPWHNDKVVTILNIYAPNNPKDNTDSWRSLKTTWEETSPPKPNLLLGDFNLVKDALDRLLSHRDNKDAITMLQDFCKSINLTDGWCTTYPTDRRYSLLHKQSGSQSHIDRIYATPQVNETALSWDIMDSLVNTDHKMVTTTIIDQETPYIGKGRWTMPLFLLGCHSFIDEITEKGIELEQNIKKCEHSRTNETNLQTLFKAFKNEIMQIAKVKARTMTCKLDRDIGALQNDLQKALEDPTIDNDTKKREAAALLQE</sequence>
<dbReference type="SUPFAM" id="SSF56219">
    <property type="entry name" value="DNase I-like"/>
    <property type="match status" value="1"/>
</dbReference>
<dbReference type="STRING" id="670580.A0A1X6MWE8"/>
<dbReference type="RefSeq" id="XP_024337356.1">
    <property type="nucleotide sequence ID" value="XM_024486094.1"/>
</dbReference>
<dbReference type="Proteomes" id="UP000194127">
    <property type="component" value="Unassembled WGS sequence"/>
</dbReference>
<dbReference type="AlphaFoldDB" id="A0A1X6MWE8"/>
<name>A0A1X6MWE8_9APHY</name>
<feature type="compositionally biased region" description="Basic and acidic residues" evidence="1">
    <location>
        <begin position="113"/>
        <end position="124"/>
    </location>
</feature>
<evidence type="ECO:0000313" key="3">
    <source>
        <dbReference type="Proteomes" id="UP000194127"/>
    </source>
</evidence>
<evidence type="ECO:0008006" key="4">
    <source>
        <dbReference type="Google" id="ProtNLM"/>
    </source>
</evidence>
<accession>A0A1X6MWE8</accession>
<dbReference type="InterPro" id="IPR036691">
    <property type="entry name" value="Endo/exonu/phosph_ase_sf"/>
</dbReference>
<proteinExistence type="predicted"/>
<reference evidence="2 3" key="1">
    <citation type="submission" date="2017-04" db="EMBL/GenBank/DDBJ databases">
        <title>Genome Sequence of the Model Brown-Rot Fungus Postia placenta SB12.</title>
        <authorList>
            <consortium name="DOE Joint Genome Institute"/>
            <person name="Gaskell J."/>
            <person name="Kersten P."/>
            <person name="Larrondo L.F."/>
            <person name="Canessa P."/>
            <person name="Martinez D."/>
            <person name="Hibbett D."/>
            <person name="Schmoll M."/>
            <person name="Kubicek C.P."/>
            <person name="Martinez A.T."/>
            <person name="Yadav J."/>
            <person name="Master E."/>
            <person name="Magnuson J.K."/>
            <person name="James T."/>
            <person name="Yaver D."/>
            <person name="Berka R."/>
            <person name="Labutti K."/>
            <person name="Lipzen A."/>
            <person name="Aerts A."/>
            <person name="Barry K."/>
            <person name="Henrissat B."/>
            <person name="Blanchette R."/>
            <person name="Grigoriev I."/>
            <person name="Cullen D."/>
        </authorList>
    </citation>
    <scope>NUCLEOTIDE SEQUENCE [LARGE SCALE GENOMIC DNA]</scope>
    <source>
        <strain evidence="2 3">MAD-698-R-SB12</strain>
    </source>
</reference>
<evidence type="ECO:0000256" key="1">
    <source>
        <dbReference type="SAM" id="MobiDB-lite"/>
    </source>
</evidence>
<dbReference type="Gene3D" id="3.60.10.10">
    <property type="entry name" value="Endonuclease/exonuclease/phosphatase"/>
    <property type="match status" value="1"/>
</dbReference>
<organism evidence="2 3">
    <name type="scientific">Postia placenta MAD-698-R-SB12</name>
    <dbReference type="NCBI Taxonomy" id="670580"/>
    <lineage>
        <taxon>Eukaryota</taxon>
        <taxon>Fungi</taxon>
        <taxon>Dikarya</taxon>
        <taxon>Basidiomycota</taxon>
        <taxon>Agaricomycotina</taxon>
        <taxon>Agaricomycetes</taxon>
        <taxon>Polyporales</taxon>
        <taxon>Adustoporiaceae</taxon>
        <taxon>Rhodonia</taxon>
    </lineage>
</organism>
<protein>
    <recommendedName>
        <fullName evidence="4">Endonuclease/exonuclease/phosphatase domain-containing protein</fullName>
    </recommendedName>
</protein>
<feature type="region of interest" description="Disordered" evidence="1">
    <location>
        <begin position="87"/>
        <end position="174"/>
    </location>
</feature>